<dbReference type="STRING" id="151549.A0A4C1V6W9"/>
<dbReference type="PANTHER" id="PTHR33768">
    <property type="entry name" value="MIP11318P"/>
    <property type="match status" value="1"/>
</dbReference>
<evidence type="ECO:0000313" key="3">
    <source>
        <dbReference type="Proteomes" id="UP000299102"/>
    </source>
</evidence>
<dbReference type="OrthoDB" id="2163395at2759"/>
<name>A0A4C1V6W9_EUMVA</name>
<organism evidence="2 3">
    <name type="scientific">Eumeta variegata</name>
    <name type="common">Bagworm moth</name>
    <name type="synonym">Eumeta japonica</name>
    <dbReference type="NCBI Taxonomy" id="151549"/>
    <lineage>
        <taxon>Eukaryota</taxon>
        <taxon>Metazoa</taxon>
        <taxon>Ecdysozoa</taxon>
        <taxon>Arthropoda</taxon>
        <taxon>Hexapoda</taxon>
        <taxon>Insecta</taxon>
        <taxon>Pterygota</taxon>
        <taxon>Neoptera</taxon>
        <taxon>Endopterygota</taxon>
        <taxon>Lepidoptera</taxon>
        <taxon>Glossata</taxon>
        <taxon>Ditrysia</taxon>
        <taxon>Tineoidea</taxon>
        <taxon>Psychidae</taxon>
        <taxon>Oiketicinae</taxon>
        <taxon>Eumeta</taxon>
    </lineage>
</organism>
<dbReference type="InterPro" id="IPR038792">
    <property type="entry name" value="CFAP97D1/2"/>
</dbReference>
<dbReference type="InterPro" id="IPR029488">
    <property type="entry name" value="Hmw/CFAP97"/>
</dbReference>
<comment type="similarity">
    <text evidence="1">Belongs to the CFAP97 family.</text>
</comment>
<dbReference type="PANTHER" id="PTHR33768:SF3">
    <property type="entry name" value="MIP11318P"/>
    <property type="match status" value="1"/>
</dbReference>
<sequence length="90" mass="10760">MLSRREKLLVHPWEERRFKDHRSKVISALPIIDASPPPERPHVALKLKKQQREDERRVRLENENFALLQRLGAIMKTKRLDNSWTTPMPQ</sequence>
<dbReference type="EMBL" id="BGZK01000290">
    <property type="protein sequence ID" value="GBP34588.1"/>
    <property type="molecule type" value="Genomic_DNA"/>
</dbReference>
<evidence type="ECO:0000256" key="1">
    <source>
        <dbReference type="ARBA" id="ARBA00008315"/>
    </source>
</evidence>
<protein>
    <submittedName>
        <fullName evidence="2">Uncharacterized protein</fullName>
    </submittedName>
</protein>
<reference evidence="2 3" key="1">
    <citation type="journal article" date="2019" name="Commun. Biol.">
        <title>The bagworm genome reveals a unique fibroin gene that provides high tensile strength.</title>
        <authorList>
            <person name="Kono N."/>
            <person name="Nakamura H."/>
            <person name="Ohtoshi R."/>
            <person name="Tomita M."/>
            <person name="Numata K."/>
            <person name="Arakawa K."/>
        </authorList>
    </citation>
    <scope>NUCLEOTIDE SEQUENCE [LARGE SCALE GENOMIC DNA]</scope>
</reference>
<proteinExistence type="inferred from homology"/>
<accession>A0A4C1V6W9</accession>
<dbReference type="Proteomes" id="UP000299102">
    <property type="component" value="Unassembled WGS sequence"/>
</dbReference>
<comment type="caution">
    <text evidence="2">The sequence shown here is derived from an EMBL/GenBank/DDBJ whole genome shotgun (WGS) entry which is preliminary data.</text>
</comment>
<dbReference type="AlphaFoldDB" id="A0A4C1V6W9"/>
<dbReference type="Pfam" id="PF13879">
    <property type="entry name" value="Hmw_CFAP97"/>
    <property type="match status" value="1"/>
</dbReference>
<evidence type="ECO:0000313" key="2">
    <source>
        <dbReference type="EMBL" id="GBP34588.1"/>
    </source>
</evidence>
<keyword evidence="3" id="KW-1185">Reference proteome</keyword>
<gene>
    <name evidence="2" type="ORF">EVAR_85308_1</name>
</gene>